<gene>
    <name evidence="1" type="ORF">METZ01_LOCUS20003</name>
</gene>
<organism evidence="1">
    <name type="scientific">marine metagenome</name>
    <dbReference type="NCBI Taxonomy" id="408172"/>
    <lineage>
        <taxon>unclassified sequences</taxon>
        <taxon>metagenomes</taxon>
        <taxon>ecological metagenomes</taxon>
    </lineage>
</organism>
<protein>
    <submittedName>
        <fullName evidence="1">Uncharacterized protein</fullName>
    </submittedName>
</protein>
<dbReference type="AlphaFoldDB" id="A0A381PM79"/>
<reference evidence="1" key="1">
    <citation type="submission" date="2018-05" db="EMBL/GenBank/DDBJ databases">
        <authorList>
            <person name="Lanie J.A."/>
            <person name="Ng W.-L."/>
            <person name="Kazmierczak K.M."/>
            <person name="Andrzejewski T.M."/>
            <person name="Davidsen T.M."/>
            <person name="Wayne K.J."/>
            <person name="Tettelin H."/>
            <person name="Glass J.I."/>
            <person name="Rusch D."/>
            <person name="Podicherti R."/>
            <person name="Tsui H.-C.T."/>
            <person name="Winkler M.E."/>
        </authorList>
    </citation>
    <scope>NUCLEOTIDE SEQUENCE</scope>
</reference>
<sequence>MVKWSKKMFVNHINETCENDVAMICLELIDFSEKTSDELSWGTGEDFGTMTYRCNSDYGLLPLFRLSSHGKINLQLNFLRSKNLHKQVLQDMIIKFESNFLRDYDQESYPSDSYEPLEDLICTNKQLHSFMKAIEGCTYRLKQ</sequence>
<name>A0A381PM79_9ZZZZ</name>
<proteinExistence type="predicted"/>
<accession>A0A381PM79</accession>
<dbReference type="EMBL" id="UINC01001004">
    <property type="protein sequence ID" value="SUZ67149.1"/>
    <property type="molecule type" value="Genomic_DNA"/>
</dbReference>
<evidence type="ECO:0000313" key="1">
    <source>
        <dbReference type="EMBL" id="SUZ67149.1"/>
    </source>
</evidence>